<organism evidence="15 16">
    <name type="scientific">Solimonas aquatica</name>
    <dbReference type="NCBI Taxonomy" id="489703"/>
    <lineage>
        <taxon>Bacteria</taxon>
        <taxon>Pseudomonadati</taxon>
        <taxon>Pseudomonadota</taxon>
        <taxon>Gammaproteobacteria</taxon>
        <taxon>Nevskiales</taxon>
        <taxon>Nevskiaceae</taxon>
        <taxon>Solimonas</taxon>
    </lineage>
</organism>
<evidence type="ECO:0000256" key="8">
    <source>
        <dbReference type="ARBA" id="ARBA00023049"/>
    </source>
</evidence>
<keyword evidence="6 13" id="KW-0479">Metal-binding</keyword>
<dbReference type="PANTHER" id="PTHR43226:SF4">
    <property type="entry name" value="XAA-PRO AMINOPEPTIDASE 3"/>
    <property type="match status" value="1"/>
</dbReference>
<dbReference type="InterPro" id="IPR029149">
    <property type="entry name" value="Creatin/AminoP/Spt16_N"/>
</dbReference>
<feature type="domain" description="Aminopeptidase P N-terminal" evidence="14">
    <location>
        <begin position="4"/>
        <end position="142"/>
    </location>
</feature>
<dbReference type="PROSITE" id="PS00491">
    <property type="entry name" value="PROLINE_PEPTIDASE"/>
    <property type="match status" value="1"/>
</dbReference>
<evidence type="ECO:0000256" key="11">
    <source>
        <dbReference type="ARBA" id="ARBA00075356"/>
    </source>
</evidence>
<dbReference type="EMBL" id="FOFS01000003">
    <property type="protein sequence ID" value="SEP99182.1"/>
    <property type="molecule type" value="Genomic_DNA"/>
</dbReference>
<accession>A0A1H9CDG0</accession>
<dbReference type="OrthoDB" id="9806388at2"/>
<evidence type="ECO:0000256" key="9">
    <source>
        <dbReference type="ARBA" id="ARBA00023211"/>
    </source>
</evidence>
<comment type="similarity">
    <text evidence="3 13">Belongs to the peptidase M24B family.</text>
</comment>
<evidence type="ECO:0000259" key="14">
    <source>
        <dbReference type="SMART" id="SM01011"/>
    </source>
</evidence>
<keyword evidence="7" id="KW-0378">Hydrolase</keyword>
<dbReference type="InterPro" id="IPR052433">
    <property type="entry name" value="X-Pro_dipept-like"/>
</dbReference>
<dbReference type="GO" id="GO:0070006">
    <property type="term" value="F:metalloaminopeptidase activity"/>
    <property type="evidence" value="ECO:0007669"/>
    <property type="project" value="InterPro"/>
</dbReference>
<protein>
    <recommendedName>
        <fullName evidence="10">Xaa-Pro aminopeptidase</fullName>
        <ecNumber evidence="4">3.4.11.9</ecNumber>
    </recommendedName>
    <alternativeName>
        <fullName evidence="11">Aminopeptidase P II</fullName>
    </alternativeName>
    <alternativeName>
        <fullName evidence="12">X-Pro aminopeptidase</fullName>
    </alternativeName>
</protein>
<dbReference type="FunFam" id="3.90.230.10:FF:000002">
    <property type="entry name" value="Xaa-Pro aminopeptidase 3"/>
    <property type="match status" value="1"/>
</dbReference>
<dbReference type="Pfam" id="PF00557">
    <property type="entry name" value="Peptidase_M24"/>
    <property type="match status" value="1"/>
</dbReference>
<evidence type="ECO:0000313" key="15">
    <source>
        <dbReference type="EMBL" id="SEP99182.1"/>
    </source>
</evidence>
<dbReference type="InterPro" id="IPR001131">
    <property type="entry name" value="Peptidase_M24B_aminopep-P_CS"/>
</dbReference>
<dbReference type="RefSeq" id="WP_093282498.1">
    <property type="nucleotide sequence ID" value="NZ_FOFS01000003.1"/>
</dbReference>
<evidence type="ECO:0000256" key="6">
    <source>
        <dbReference type="ARBA" id="ARBA00022723"/>
    </source>
</evidence>
<comment type="cofactor">
    <cofactor evidence="2">
        <name>Mn(2+)</name>
        <dbReference type="ChEBI" id="CHEBI:29035"/>
    </cofactor>
</comment>
<evidence type="ECO:0000256" key="7">
    <source>
        <dbReference type="ARBA" id="ARBA00022801"/>
    </source>
</evidence>
<evidence type="ECO:0000256" key="2">
    <source>
        <dbReference type="ARBA" id="ARBA00001936"/>
    </source>
</evidence>
<dbReference type="Pfam" id="PF05195">
    <property type="entry name" value="AMP_N"/>
    <property type="match status" value="1"/>
</dbReference>
<dbReference type="Proteomes" id="UP000199233">
    <property type="component" value="Unassembled WGS sequence"/>
</dbReference>
<dbReference type="InterPro" id="IPR000994">
    <property type="entry name" value="Pept_M24"/>
</dbReference>
<dbReference type="PANTHER" id="PTHR43226">
    <property type="entry name" value="XAA-PRO AMINOPEPTIDASE 3"/>
    <property type="match status" value="1"/>
</dbReference>
<dbReference type="Gene3D" id="3.90.230.10">
    <property type="entry name" value="Creatinase/methionine aminopeptidase superfamily"/>
    <property type="match status" value="1"/>
</dbReference>
<keyword evidence="5" id="KW-0645">Protease</keyword>
<evidence type="ECO:0000256" key="1">
    <source>
        <dbReference type="ARBA" id="ARBA00001424"/>
    </source>
</evidence>
<dbReference type="Gene3D" id="3.40.350.10">
    <property type="entry name" value="Creatinase/prolidase N-terminal domain"/>
    <property type="match status" value="1"/>
</dbReference>
<evidence type="ECO:0000313" key="16">
    <source>
        <dbReference type="Proteomes" id="UP000199233"/>
    </source>
</evidence>
<evidence type="ECO:0000256" key="4">
    <source>
        <dbReference type="ARBA" id="ARBA00012574"/>
    </source>
</evidence>
<keyword evidence="8" id="KW-0482">Metalloprotease</keyword>
<evidence type="ECO:0000256" key="12">
    <source>
        <dbReference type="ARBA" id="ARBA00081411"/>
    </source>
</evidence>
<evidence type="ECO:0000256" key="13">
    <source>
        <dbReference type="RuleBase" id="RU000590"/>
    </source>
</evidence>
<keyword evidence="15" id="KW-0031">Aminopeptidase</keyword>
<dbReference type="SUPFAM" id="SSF55920">
    <property type="entry name" value="Creatinase/aminopeptidase"/>
    <property type="match status" value="1"/>
</dbReference>
<dbReference type="AlphaFoldDB" id="A0A1H9CDG0"/>
<dbReference type="InterPro" id="IPR007865">
    <property type="entry name" value="Aminopep_P_N"/>
</dbReference>
<keyword evidence="9" id="KW-0464">Manganese</keyword>
<gene>
    <name evidence="15" type="ORF">SAMN04488038_10311</name>
</gene>
<sequence length="444" mass="49373">MNAPLSKEHARRRAELMRRIGRSGVAIIPAAREVIRARDTHYRFRQDADFFYLTGFTEPEAVAVLAPGRRVDGRKAEFVMFVRPRNAEREIWDGRRAGPQGARKRYGADEAYDIDEFETRLGALLAGRERVHYTLGEHGGWDAKITACVRHIREISRRGAAAPEEFVALESSLHEMRLHKSAAELKTLARACEISAEAHCIAMRKSAPGVYEWQLAAEIEYHFARHDMQPGYGSIVGTGENACILHYVENRSALKAGDLVLIDAGGELEGYTADITRSYPASGRFSAAQQAVYEVVLAANKAAIKTLKIGESVGKPHEVATRVLTEGMVELGLLKGKPADLVKAGMHRQFFMHGTGHWLGMDVHDVGRYKLEDQYRRFEDGMVMTVEPGLYIAPGSKNVPEKYWGIGIRIEDDVVVTPQGPRVLTGGVPKDVREIEKLMAASRQ</sequence>
<dbReference type="SUPFAM" id="SSF53092">
    <property type="entry name" value="Creatinase/prolidase N-terminal domain"/>
    <property type="match status" value="1"/>
</dbReference>
<proteinExistence type="inferred from homology"/>
<reference evidence="16" key="1">
    <citation type="submission" date="2016-10" db="EMBL/GenBank/DDBJ databases">
        <authorList>
            <person name="Varghese N."/>
            <person name="Submissions S."/>
        </authorList>
    </citation>
    <scope>NUCLEOTIDE SEQUENCE [LARGE SCALE GENOMIC DNA]</scope>
    <source>
        <strain evidence="16">DSM 25927</strain>
    </source>
</reference>
<comment type="catalytic activity">
    <reaction evidence="1">
        <text>Release of any N-terminal amino acid, including proline, that is linked to proline, even from a dipeptide or tripeptide.</text>
        <dbReference type="EC" id="3.4.11.9"/>
    </reaction>
</comment>
<dbReference type="GO" id="GO:0030145">
    <property type="term" value="F:manganese ion binding"/>
    <property type="evidence" value="ECO:0007669"/>
    <property type="project" value="InterPro"/>
</dbReference>
<name>A0A1H9CDG0_9GAMM</name>
<dbReference type="InterPro" id="IPR036005">
    <property type="entry name" value="Creatinase/aminopeptidase-like"/>
</dbReference>
<evidence type="ECO:0000256" key="5">
    <source>
        <dbReference type="ARBA" id="ARBA00022670"/>
    </source>
</evidence>
<dbReference type="SMART" id="SM01011">
    <property type="entry name" value="AMP_N"/>
    <property type="match status" value="1"/>
</dbReference>
<dbReference type="GO" id="GO:0006508">
    <property type="term" value="P:proteolysis"/>
    <property type="evidence" value="ECO:0007669"/>
    <property type="project" value="UniProtKB-KW"/>
</dbReference>
<keyword evidence="16" id="KW-1185">Reference proteome</keyword>
<dbReference type="STRING" id="489703.SAMN04488038_10311"/>
<dbReference type="EC" id="3.4.11.9" evidence="4"/>
<dbReference type="CDD" id="cd01087">
    <property type="entry name" value="Prolidase"/>
    <property type="match status" value="1"/>
</dbReference>
<evidence type="ECO:0000256" key="10">
    <source>
        <dbReference type="ARBA" id="ARBA00069363"/>
    </source>
</evidence>
<dbReference type="GO" id="GO:0005829">
    <property type="term" value="C:cytosol"/>
    <property type="evidence" value="ECO:0007669"/>
    <property type="project" value="TreeGrafter"/>
</dbReference>
<evidence type="ECO:0000256" key="3">
    <source>
        <dbReference type="ARBA" id="ARBA00008766"/>
    </source>
</evidence>